<dbReference type="AlphaFoldDB" id="A0AAJ1MHJ2"/>
<gene>
    <name evidence="1" type="ORF">PQJ61_01060</name>
</gene>
<comment type="caution">
    <text evidence="1">The sequence shown here is derived from an EMBL/GenBank/DDBJ whole genome shotgun (WGS) entry which is preliminary data.</text>
</comment>
<name>A0AAJ1MHJ2_9SPIO</name>
<dbReference type="SUPFAM" id="SSF51445">
    <property type="entry name" value="(Trans)glycosidases"/>
    <property type="match status" value="1"/>
</dbReference>
<dbReference type="InterPro" id="IPR017853">
    <property type="entry name" value="GH"/>
</dbReference>
<proteinExistence type="predicted"/>
<dbReference type="EMBL" id="JAQQAL010000005">
    <property type="protein sequence ID" value="MDC7225333.1"/>
    <property type="molecule type" value="Genomic_DNA"/>
</dbReference>
<organism evidence="1 2">
    <name type="scientific">Candidatus Thalassospirochaeta sargassi</name>
    <dbReference type="NCBI Taxonomy" id="3119039"/>
    <lineage>
        <taxon>Bacteria</taxon>
        <taxon>Pseudomonadati</taxon>
        <taxon>Spirochaetota</taxon>
        <taxon>Spirochaetia</taxon>
        <taxon>Spirochaetales</taxon>
        <taxon>Spirochaetaceae</taxon>
        <taxon>Candidatus Thalassospirochaeta</taxon>
    </lineage>
</organism>
<sequence length="856" mass="97456">MMKYLLNSTGSPVVRERFFNFYLTAGCALPTIEDMNEKKWEPLEQGKLDKINSLFLKTYPESEYGSLGRDISNYWIGLLRESWDDKDEDLRRLDLDYNPSDPLSRVEQKTTVIAYADSIKREGEKSLETLDRFFKTWLPAVGGLHILPACTVVEDRFNDGYFSQVERNNIHSAFGSNELFADIVKRYFSMNDIVLGHVDIENPVFQEYLQGHDKAGLKFYTFTMEEYESLKAAGSFDKVFRPRPFPLFTIFRRLPVEMPYRSLSHSGRVDVMIKLIKKMRGITLEHPVINILWLFNKIKNDQMLLDEDYRFITEFIEWIENKGINRKEIFTESMTQEVQHVPYIFVPGIDNEECLLEACGFTPPQAEAAASIFRETNMRLFGEEIRALTTFSHVQVDVNTTTFEGLKALACDLVFYLKKDLNMLRLDAVNYAFKKWGTSCFGLPELDSLMKIIYLSMECISPRMIPNLEVNDSLTTILNQMTSGSAPPPMMHDFFLASLLPAVFHSGKPEIIGRIFSKIKEYNPPHDSIRFSLSESHDGKSVRGSLDLLTFEERMVLTRAVTENGGYVKYKSIPAGSCPVVEFEQFCRETGFDAETLQASIFTDSGDGMLYLKPELKSIGDINSVVPELSRGAGETLQFFFTRIIDGRDPYELCISTRDSLPALFDEELELNRFLAFETLAFAIMGRNVKTIYFNDLLALPNDYKRVKVTGELRNIKRTKVNYDELLSKLEFKKSFEARLVKRMNNLIALVDSDPALHFRGEEACLIQAPEGVPVALIGNRCGEARSLCAVNLSGDTVNLLIDPVDAGFSDASSVIDNISGREFDMIDGKINIIMEPYARMWLSLEAVAVPAEKLV</sequence>
<protein>
    <submittedName>
        <fullName evidence="1">Uncharacterized protein</fullName>
    </submittedName>
</protein>
<evidence type="ECO:0000313" key="2">
    <source>
        <dbReference type="Proteomes" id="UP001221217"/>
    </source>
</evidence>
<dbReference type="Gene3D" id="3.20.20.80">
    <property type="entry name" value="Glycosidases"/>
    <property type="match status" value="2"/>
</dbReference>
<reference evidence="1 2" key="1">
    <citation type="submission" date="2022-12" db="EMBL/GenBank/DDBJ databases">
        <title>Metagenome assembled genome from gulf of manar.</title>
        <authorList>
            <person name="Kohli P."/>
            <person name="Pk S."/>
            <person name="Venkata Ramana C."/>
            <person name="Sasikala C."/>
        </authorList>
    </citation>
    <scope>NUCLEOTIDE SEQUENCE [LARGE SCALE GENOMIC DNA]</scope>
    <source>
        <strain evidence="1">JB008</strain>
    </source>
</reference>
<dbReference type="Proteomes" id="UP001221217">
    <property type="component" value="Unassembled WGS sequence"/>
</dbReference>
<accession>A0AAJ1MHJ2</accession>
<evidence type="ECO:0000313" key="1">
    <source>
        <dbReference type="EMBL" id="MDC7225333.1"/>
    </source>
</evidence>